<organism evidence="3 4">
    <name type="scientific">Streptomyces pratens</name>
    <dbReference type="NCBI Taxonomy" id="887456"/>
    <lineage>
        <taxon>Bacteria</taxon>
        <taxon>Bacillati</taxon>
        <taxon>Actinomycetota</taxon>
        <taxon>Actinomycetes</taxon>
        <taxon>Kitasatosporales</taxon>
        <taxon>Streptomycetaceae</taxon>
        <taxon>Streptomyces</taxon>
    </lineage>
</organism>
<keyword evidence="2" id="KW-0472">Membrane</keyword>
<keyword evidence="4" id="KW-1185">Reference proteome</keyword>
<protein>
    <recommendedName>
        <fullName evidence="5">Translation initiation factor IF-2</fullName>
    </recommendedName>
</protein>
<feature type="compositionally biased region" description="Low complexity" evidence="1">
    <location>
        <begin position="45"/>
        <end position="63"/>
    </location>
</feature>
<dbReference type="EMBL" id="JBHSPT010000114">
    <property type="protein sequence ID" value="MFC6060313.1"/>
    <property type="molecule type" value="Genomic_DNA"/>
</dbReference>
<evidence type="ECO:0000313" key="4">
    <source>
        <dbReference type="Proteomes" id="UP001596242"/>
    </source>
</evidence>
<name>A0ABW1M9B4_9ACTN</name>
<feature type="compositionally biased region" description="Low complexity" evidence="1">
    <location>
        <begin position="418"/>
        <end position="454"/>
    </location>
</feature>
<evidence type="ECO:0000256" key="2">
    <source>
        <dbReference type="SAM" id="Phobius"/>
    </source>
</evidence>
<feature type="region of interest" description="Disordered" evidence="1">
    <location>
        <begin position="1"/>
        <end position="245"/>
    </location>
</feature>
<feature type="compositionally biased region" description="Basic and acidic residues" evidence="1">
    <location>
        <begin position="1"/>
        <end position="28"/>
    </location>
</feature>
<evidence type="ECO:0000313" key="3">
    <source>
        <dbReference type="EMBL" id="MFC6060313.1"/>
    </source>
</evidence>
<proteinExistence type="predicted"/>
<reference evidence="4" key="1">
    <citation type="journal article" date="2019" name="Int. J. Syst. Evol. Microbiol.">
        <title>The Global Catalogue of Microorganisms (GCM) 10K type strain sequencing project: providing services to taxonomists for standard genome sequencing and annotation.</title>
        <authorList>
            <consortium name="The Broad Institute Genomics Platform"/>
            <consortium name="The Broad Institute Genome Sequencing Center for Infectious Disease"/>
            <person name="Wu L."/>
            <person name="Ma J."/>
        </authorList>
    </citation>
    <scope>NUCLEOTIDE SEQUENCE [LARGE SCALE GENOMIC DNA]</scope>
    <source>
        <strain evidence="4">JCM 12763</strain>
    </source>
</reference>
<evidence type="ECO:0008006" key="5">
    <source>
        <dbReference type="Google" id="ProtNLM"/>
    </source>
</evidence>
<feature type="compositionally biased region" description="Low complexity" evidence="1">
    <location>
        <begin position="201"/>
        <end position="226"/>
    </location>
</feature>
<sequence>MEQWREDAQPERSGTEDEADPVKGDRPDSGSSAADRGTWFSRGVPGRTAGADDGTAARTAPRAADPDDRAGLDDRVAPDDTKATTTTMSATPPPGGTSKVPAPGGTSRMPVRRGPEKATPTWGAAPTFPAASEGAQGPEDPEETRVLRIKPHSIPAPSSAGSAGSAGFPARLSDRSPGTPRPSRASLRDPWQEGAETSVLPPTAAAPTTAMPTAAAPTTAMPTAAASTEPVPAADVDAGGTEHTHDPHEVTVQLDAVQFGDSVLRATPGKHRAGVAPEAADGPVFVDESGRRSRLYRRIGLAVGLACAAYAIVIVATLLSGNSNAPWVPVPDQEQEQPAGKVETSPEPAEPDASPDSGTGLTPGTEPVTGDADTLPSPDAGLPAGGVPAAENGSGETTGPSSAPTRTTPGPGTGVGGAPTTTAPAVPPVATQPAAPTTPSGGTGTDPTTPPAGEDPGDEEPAGADNLAQAPAEAPAVAVQNPAAPSNPSTAPTAPSPEHVL</sequence>
<feature type="region of interest" description="Disordered" evidence="1">
    <location>
        <begin position="327"/>
        <end position="501"/>
    </location>
</feature>
<feature type="compositionally biased region" description="Low complexity" evidence="1">
    <location>
        <begin position="463"/>
        <end position="501"/>
    </location>
</feature>
<feature type="compositionally biased region" description="Low complexity" evidence="1">
    <location>
        <begin position="397"/>
        <end position="410"/>
    </location>
</feature>
<keyword evidence="2" id="KW-1133">Transmembrane helix</keyword>
<comment type="caution">
    <text evidence="3">The sequence shown here is derived from an EMBL/GenBank/DDBJ whole genome shotgun (WGS) entry which is preliminary data.</text>
</comment>
<feature type="compositionally biased region" description="Basic and acidic residues" evidence="1">
    <location>
        <begin position="64"/>
        <end position="82"/>
    </location>
</feature>
<evidence type="ECO:0000256" key="1">
    <source>
        <dbReference type="SAM" id="MobiDB-lite"/>
    </source>
</evidence>
<feature type="transmembrane region" description="Helical" evidence="2">
    <location>
        <begin position="299"/>
        <end position="319"/>
    </location>
</feature>
<dbReference type="RefSeq" id="WP_386406148.1">
    <property type="nucleotide sequence ID" value="NZ_JBHSPT010000114.1"/>
</dbReference>
<keyword evidence="2" id="KW-0812">Transmembrane</keyword>
<accession>A0ABW1M9B4</accession>
<gene>
    <name evidence="3" type="ORF">ACFP50_34410</name>
</gene>
<feature type="compositionally biased region" description="Low complexity" evidence="1">
    <location>
        <begin position="153"/>
        <end position="170"/>
    </location>
</feature>
<dbReference type="Proteomes" id="UP001596242">
    <property type="component" value="Unassembled WGS sequence"/>
</dbReference>